<protein>
    <submittedName>
        <fullName evidence="7">FAD/NAD(P)-binding domain-containing protein</fullName>
    </submittedName>
</protein>
<dbReference type="InterPro" id="IPR036188">
    <property type="entry name" value="FAD/NAD-bd_sf"/>
</dbReference>
<evidence type="ECO:0000256" key="2">
    <source>
        <dbReference type="ARBA" id="ARBA00022630"/>
    </source>
</evidence>
<gene>
    <name evidence="7" type="ORF">P167DRAFT_539408</name>
</gene>
<dbReference type="STRING" id="1392247.A0A3N4KCK7"/>
<sequence length="288" mass="30886">MVTSESEHRPLNVLISGAGIGGLAAAAALRQAGHLVQVFERSSFKNEYGAAVSISPNANGILRELGLALEDVGGVNAAKVNEYGADGALYRTIDTAGFAQRYKYPWQYIHRVDLHSGLKDIVTSPTGTGTPATIHLGHRVSSVDNDTATLTLENGERIHGDLVIAADGVNSVLRNNVDHSGIHPSPFGLSTYRFLIPADVLYADPQTRRFIETGEFELWSGGNNKLVLYPCRSGTVLNCAFLITDENPHENKKAAAFLYLDYNFAHDARAHAAGLLAANAGVQMQSVC</sequence>
<comment type="similarity">
    <text evidence="1">Belongs to the paxM FAD-dependent monooxygenase family.</text>
</comment>
<keyword evidence="2" id="KW-0285">Flavoprotein</keyword>
<dbReference type="Pfam" id="PF01494">
    <property type="entry name" value="FAD_binding_3"/>
    <property type="match status" value="1"/>
</dbReference>
<evidence type="ECO:0000256" key="4">
    <source>
        <dbReference type="ARBA" id="ARBA00023002"/>
    </source>
</evidence>
<accession>A0A3N4KCK7</accession>
<dbReference type="InParanoid" id="A0A3N4KCK7"/>
<evidence type="ECO:0000256" key="5">
    <source>
        <dbReference type="ARBA" id="ARBA00023033"/>
    </source>
</evidence>
<dbReference type="AlphaFoldDB" id="A0A3N4KCK7"/>
<dbReference type="InterPro" id="IPR002938">
    <property type="entry name" value="FAD-bd"/>
</dbReference>
<dbReference type="SUPFAM" id="SSF51905">
    <property type="entry name" value="FAD/NAD(P)-binding domain"/>
    <property type="match status" value="1"/>
</dbReference>
<dbReference type="GO" id="GO:0004497">
    <property type="term" value="F:monooxygenase activity"/>
    <property type="evidence" value="ECO:0007669"/>
    <property type="project" value="UniProtKB-KW"/>
</dbReference>
<dbReference type="SUPFAM" id="SSF54373">
    <property type="entry name" value="FAD-linked reductases, C-terminal domain"/>
    <property type="match status" value="1"/>
</dbReference>
<keyword evidence="3" id="KW-0274">FAD</keyword>
<dbReference type="PANTHER" id="PTHR13789">
    <property type="entry name" value="MONOOXYGENASE"/>
    <property type="match status" value="1"/>
</dbReference>
<organism evidence="7 8">
    <name type="scientific">Morchella conica CCBAS932</name>
    <dbReference type="NCBI Taxonomy" id="1392247"/>
    <lineage>
        <taxon>Eukaryota</taxon>
        <taxon>Fungi</taxon>
        <taxon>Dikarya</taxon>
        <taxon>Ascomycota</taxon>
        <taxon>Pezizomycotina</taxon>
        <taxon>Pezizomycetes</taxon>
        <taxon>Pezizales</taxon>
        <taxon>Morchellaceae</taxon>
        <taxon>Morchella</taxon>
    </lineage>
</organism>
<dbReference type="PRINTS" id="PR00420">
    <property type="entry name" value="RNGMNOXGNASE"/>
</dbReference>
<keyword evidence="5" id="KW-0503">Monooxygenase</keyword>
<feature type="domain" description="FAD-binding" evidence="6">
    <location>
        <begin position="12"/>
        <end position="225"/>
    </location>
</feature>
<dbReference type="OrthoDB" id="1047367at2759"/>
<dbReference type="Gene3D" id="3.50.50.60">
    <property type="entry name" value="FAD/NAD(P)-binding domain"/>
    <property type="match status" value="1"/>
</dbReference>
<evidence type="ECO:0000313" key="8">
    <source>
        <dbReference type="Proteomes" id="UP000277580"/>
    </source>
</evidence>
<reference evidence="7 8" key="1">
    <citation type="journal article" date="2018" name="Nat. Ecol. Evol.">
        <title>Pezizomycetes genomes reveal the molecular basis of ectomycorrhizal truffle lifestyle.</title>
        <authorList>
            <person name="Murat C."/>
            <person name="Payen T."/>
            <person name="Noel B."/>
            <person name="Kuo A."/>
            <person name="Morin E."/>
            <person name="Chen J."/>
            <person name="Kohler A."/>
            <person name="Krizsan K."/>
            <person name="Balestrini R."/>
            <person name="Da Silva C."/>
            <person name="Montanini B."/>
            <person name="Hainaut M."/>
            <person name="Levati E."/>
            <person name="Barry K.W."/>
            <person name="Belfiori B."/>
            <person name="Cichocki N."/>
            <person name="Clum A."/>
            <person name="Dockter R.B."/>
            <person name="Fauchery L."/>
            <person name="Guy J."/>
            <person name="Iotti M."/>
            <person name="Le Tacon F."/>
            <person name="Lindquist E.A."/>
            <person name="Lipzen A."/>
            <person name="Malagnac F."/>
            <person name="Mello A."/>
            <person name="Molinier V."/>
            <person name="Miyauchi S."/>
            <person name="Poulain J."/>
            <person name="Riccioni C."/>
            <person name="Rubini A."/>
            <person name="Sitrit Y."/>
            <person name="Splivallo R."/>
            <person name="Traeger S."/>
            <person name="Wang M."/>
            <person name="Zifcakova L."/>
            <person name="Wipf D."/>
            <person name="Zambonelli A."/>
            <person name="Paolocci F."/>
            <person name="Nowrousian M."/>
            <person name="Ottonello S."/>
            <person name="Baldrian P."/>
            <person name="Spatafora J.W."/>
            <person name="Henrissat B."/>
            <person name="Nagy L.G."/>
            <person name="Aury J.M."/>
            <person name="Wincker P."/>
            <person name="Grigoriev I.V."/>
            <person name="Bonfante P."/>
            <person name="Martin F.M."/>
        </authorList>
    </citation>
    <scope>NUCLEOTIDE SEQUENCE [LARGE SCALE GENOMIC DNA]</scope>
    <source>
        <strain evidence="7 8">CCBAS932</strain>
    </source>
</reference>
<keyword evidence="4" id="KW-0560">Oxidoreductase</keyword>
<name>A0A3N4KCK7_9PEZI</name>
<dbReference type="InterPro" id="IPR050493">
    <property type="entry name" value="FAD-dep_Monooxygenase_BioMet"/>
</dbReference>
<dbReference type="PANTHER" id="PTHR13789:SF314">
    <property type="entry name" value="FAD-BINDING DOMAIN-CONTAINING PROTEIN"/>
    <property type="match status" value="1"/>
</dbReference>
<keyword evidence="8" id="KW-1185">Reference proteome</keyword>
<evidence type="ECO:0000259" key="6">
    <source>
        <dbReference type="Pfam" id="PF01494"/>
    </source>
</evidence>
<proteinExistence type="inferred from homology"/>
<dbReference type="Proteomes" id="UP000277580">
    <property type="component" value="Unassembled WGS sequence"/>
</dbReference>
<evidence type="ECO:0000313" key="7">
    <source>
        <dbReference type="EMBL" id="RPB08207.1"/>
    </source>
</evidence>
<evidence type="ECO:0000256" key="3">
    <source>
        <dbReference type="ARBA" id="ARBA00022827"/>
    </source>
</evidence>
<evidence type="ECO:0000256" key="1">
    <source>
        <dbReference type="ARBA" id="ARBA00007992"/>
    </source>
</evidence>
<dbReference type="GO" id="GO:0071949">
    <property type="term" value="F:FAD binding"/>
    <property type="evidence" value="ECO:0007669"/>
    <property type="project" value="InterPro"/>
</dbReference>
<dbReference type="EMBL" id="ML119166">
    <property type="protein sequence ID" value="RPB08207.1"/>
    <property type="molecule type" value="Genomic_DNA"/>
</dbReference>